<dbReference type="EMBL" id="NBNE01007719">
    <property type="protein sequence ID" value="OWZ00317.1"/>
    <property type="molecule type" value="Genomic_DNA"/>
</dbReference>
<name>A0A225V6A8_9STRA</name>
<comment type="caution">
    <text evidence="2">The sequence shown here is derived from an EMBL/GenBank/DDBJ whole genome shotgun (WGS) entry which is preliminary data.</text>
</comment>
<evidence type="ECO:0000256" key="1">
    <source>
        <dbReference type="SAM" id="MobiDB-lite"/>
    </source>
</evidence>
<keyword evidence="3" id="KW-1185">Reference proteome</keyword>
<sequence>MASKHPKAGRVFLCEKPRREHTGIPITCFDLWHRVWRNGTALPSSARKRKICARMPATSADKAIRTSEQRRVGSTEDAGSDGMDFDQSK</sequence>
<dbReference type="Proteomes" id="UP000198211">
    <property type="component" value="Unassembled WGS sequence"/>
</dbReference>
<organism evidence="2 3">
    <name type="scientific">Phytophthora megakarya</name>
    <dbReference type="NCBI Taxonomy" id="4795"/>
    <lineage>
        <taxon>Eukaryota</taxon>
        <taxon>Sar</taxon>
        <taxon>Stramenopiles</taxon>
        <taxon>Oomycota</taxon>
        <taxon>Peronosporomycetes</taxon>
        <taxon>Peronosporales</taxon>
        <taxon>Peronosporaceae</taxon>
        <taxon>Phytophthora</taxon>
    </lineage>
</organism>
<gene>
    <name evidence="2" type="ORF">PHMEG_00028520</name>
</gene>
<protein>
    <submittedName>
        <fullName evidence="2">Uncharacterized protein</fullName>
    </submittedName>
</protein>
<dbReference type="OrthoDB" id="125189at2759"/>
<dbReference type="AlphaFoldDB" id="A0A225V6A8"/>
<evidence type="ECO:0000313" key="2">
    <source>
        <dbReference type="EMBL" id="OWZ00317.1"/>
    </source>
</evidence>
<accession>A0A225V6A8</accession>
<feature type="region of interest" description="Disordered" evidence="1">
    <location>
        <begin position="53"/>
        <end position="89"/>
    </location>
</feature>
<proteinExistence type="predicted"/>
<evidence type="ECO:0000313" key="3">
    <source>
        <dbReference type="Proteomes" id="UP000198211"/>
    </source>
</evidence>
<feature type="compositionally biased region" description="Basic and acidic residues" evidence="1">
    <location>
        <begin position="62"/>
        <end position="74"/>
    </location>
</feature>
<reference evidence="3" key="1">
    <citation type="submission" date="2017-03" db="EMBL/GenBank/DDBJ databases">
        <title>Phytopthora megakarya and P. palmivora, two closely related causual agents of cacao black pod achieved similar genome size and gene model numbers by different mechanisms.</title>
        <authorList>
            <person name="Ali S."/>
            <person name="Shao J."/>
            <person name="Larry D.J."/>
            <person name="Kronmiller B."/>
            <person name="Shen D."/>
            <person name="Strem M.D."/>
            <person name="Melnick R.L."/>
            <person name="Guiltinan M.J."/>
            <person name="Tyler B.M."/>
            <person name="Meinhardt L.W."/>
            <person name="Bailey B.A."/>
        </authorList>
    </citation>
    <scope>NUCLEOTIDE SEQUENCE [LARGE SCALE GENOMIC DNA]</scope>
    <source>
        <strain evidence="3">zdho120</strain>
    </source>
</reference>